<comment type="caution">
    <text evidence="5">The sequence shown here is derived from an EMBL/GenBank/DDBJ whole genome shotgun (WGS) entry which is preliminary data.</text>
</comment>
<protein>
    <submittedName>
        <fullName evidence="5">Uncharacterized protein</fullName>
    </submittedName>
</protein>
<dbReference type="PANTHER" id="PTHR10772:SF0">
    <property type="entry name" value="10 KDA HEAT SHOCK PROTEIN, MITOCHONDRIAL"/>
    <property type="match status" value="1"/>
</dbReference>
<feature type="compositionally biased region" description="Polar residues" evidence="4">
    <location>
        <begin position="164"/>
        <end position="174"/>
    </location>
</feature>
<evidence type="ECO:0000313" key="5">
    <source>
        <dbReference type="EMBL" id="KAL2276986.1"/>
    </source>
</evidence>
<evidence type="ECO:0000313" key="6">
    <source>
        <dbReference type="Proteomes" id="UP001600888"/>
    </source>
</evidence>
<dbReference type="Gene3D" id="2.30.33.40">
    <property type="entry name" value="GroES chaperonin"/>
    <property type="match status" value="1"/>
</dbReference>
<evidence type="ECO:0000256" key="4">
    <source>
        <dbReference type="SAM" id="MobiDB-lite"/>
    </source>
</evidence>
<dbReference type="InterPro" id="IPR011032">
    <property type="entry name" value="GroES-like_sf"/>
</dbReference>
<evidence type="ECO:0000256" key="3">
    <source>
        <dbReference type="RuleBase" id="RU003479"/>
    </source>
</evidence>
<keyword evidence="2 3" id="KW-0143">Chaperone</keyword>
<evidence type="ECO:0000256" key="1">
    <source>
        <dbReference type="ARBA" id="ARBA00006975"/>
    </source>
</evidence>
<dbReference type="Proteomes" id="UP001600888">
    <property type="component" value="Unassembled WGS sequence"/>
</dbReference>
<gene>
    <name evidence="5" type="ORF">FJTKL_00294</name>
</gene>
<proteinExistence type="inferred from homology"/>
<organism evidence="5 6">
    <name type="scientific">Diaporthe vaccinii</name>
    <dbReference type="NCBI Taxonomy" id="105482"/>
    <lineage>
        <taxon>Eukaryota</taxon>
        <taxon>Fungi</taxon>
        <taxon>Dikarya</taxon>
        <taxon>Ascomycota</taxon>
        <taxon>Pezizomycotina</taxon>
        <taxon>Sordariomycetes</taxon>
        <taxon>Sordariomycetidae</taxon>
        <taxon>Diaporthales</taxon>
        <taxon>Diaporthaceae</taxon>
        <taxon>Diaporthe</taxon>
        <taxon>Diaporthe eres species complex</taxon>
    </lineage>
</organism>
<dbReference type="SMART" id="SM00883">
    <property type="entry name" value="Cpn10"/>
    <property type="match status" value="1"/>
</dbReference>
<dbReference type="InterPro" id="IPR018369">
    <property type="entry name" value="Chaprnonin_Cpn10_CS"/>
</dbReference>
<dbReference type="Pfam" id="PF00166">
    <property type="entry name" value="Cpn10"/>
    <property type="match status" value="1"/>
</dbReference>
<sequence>MEWHLFLSRFELLDLRPSLLPNFATAYTPFPPSIDFDLPFSLCLLPPVKMSTSIRSIKSLVPLLDRVLVQRIKAEAKTASGIFLPESSVKELNEAKVLAVGPGALDKEGKRLPVGVQAGDRVLIPTVRRPSGPLAECGRPGLGVESSVADVVVSSLAAPPSRLARTSTLCSGTARSWPRSTSKRRKRYPRSRRPHNDV</sequence>
<feature type="region of interest" description="Disordered" evidence="4">
    <location>
        <begin position="161"/>
        <end position="198"/>
    </location>
</feature>
<dbReference type="InterPro" id="IPR020818">
    <property type="entry name" value="Chaperonin_GroES"/>
</dbReference>
<evidence type="ECO:0000256" key="2">
    <source>
        <dbReference type="ARBA" id="ARBA00023186"/>
    </source>
</evidence>
<name>A0ABR4E3N7_9PEZI</name>
<dbReference type="EMBL" id="JBAWTH010000105">
    <property type="protein sequence ID" value="KAL2276986.1"/>
    <property type="molecule type" value="Genomic_DNA"/>
</dbReference>
<dbReference type="InterPro" id="IPR037124">
    <property type="entry name" value="Chaperonin_GroES_sf"/>
</dbReference>
<dbReference type="PRINTS" id="PR00297">
    <property type="entry name" value="CHAPERONIN10"/>
</dbReference>
<reference evidence="5 6" key="1">
    <citation type="submission" date="2024-03" db="EMBL/GenBank/DDBJ databases">
        <title>A high-quality draft genome sequence of Diaporthe vaccinii, a causative agent of upright dieback and viscid rot disease in cranberry plants.</title>
        <authorList>
            <person name="Sarrasin M."/>
            <person name="Lang B.F."/>
            <person name="Burger G."/>
        </authorList>
    </citation>
    <scope>NUCLEOTIDE SEQUENCE [LARGE SCALE GENOMIC DNA]</scope>
    <source>
        <strain evidence="5 6">IS7</strain>
    </source>
</reference>
<dbReference type="SUPFAM" id="SSF50129">
    <property type="entry name" value="GroES-like"/>
    <property type="match status" value="1"/>
</dbReference>
<comment type="similarity">
    <text evidence="1 3">Belongs to the GroES chaperonin family.</text>
</comment>
<keyword evidence="6" id="KW-1185">Reference proteome</keyword>
<accession>A0ABR4E3N7</accession>
<dbReference type="PANTHER" id="PTHR10772">
    <property type="entry name" value="10 KDA HEAT SHOCK PROTEIN"/>
    <property type="match status" value="1"/>
</dbReference>
<dbReference type="PROSITE" id="PS00681">
    <property type="entry name" value="CHAPERONINS_CPN10"/>
    <property type="match status" value="1"/>
</dbReference>
<feature type="compositionally biased region" description="Basic residues" evidence="4">
    <location>
        <begin position="181"/>
        <end position="198"/>
    </location>
</feature>
<dbReference type="CDD" id="cd00320">
    <property type="entry name" value="cpn10"/>
    <property type="match status" value="1"/>
</dbReference>